<comment type="caution">
    <text evidence="1">The sequence shown here is derived from an EMBL/GenBank/DDBJ whole genome shotgun (WGS) entry which is preliminary data.</text>
</comment>
<feature type="non-terminal residue" evidence="1">
    <location>
        <position position="1"/>
    </location>
</feature>
<accession>K1SAW7</accession>
<name>K1SAW7_9ZZZZ</name>
<protein>
    <submittedName>
        <fullName evidence="1">Uncharacterized protein</fullName>
    </submittedName>
</protein>
<reference evidence="1" key="1">
    <citation type="journal article" date="2013" name="Environ. Microbiol.">
        <title>Microbiota from the distal guts of lean and obese adolescents exhibit partial functional redundancy besides clear differences in community structure.</title>
        <authorList>
            <person name="Ferrer M."/>
            <person name="Ruiz A."/>
            <person name="Lanza F."/>
            <person name="Haange S.B."/>
            <person name="Oberbach A."/>
            <person name="Till H."/>
            <person name="Bargiela R."/>
            <person name="Campoy C."/>
            <person name="Segura M.T."/>
            <person name="Richter M."/>
            <person name="von Bergen M."/>
            <person name="Seifert J."/>
            <person name="Suarez A."/>
        </authorList>
    </citation>
    <scope>NUCLEOTIDE SEQUENCE</scope>
</reference>
<evidence type="ECO:0000313" key="1">
    <source>
        <dbReference type="EMBL" id="EKC57897.1"/>
    </source>
</evidence>
<sequence>PETPADGLCTFEMPALRTYTFGIELSF</sequence>
<dbReference type="EMBL" id="AJWY01009599">
    <property type="protein sequence ID" value="EKC57897.1"/>
    <property type="molecule type" value="Genomic_DNA"/>
</dbReference>
<dbReference type="AlphaFoldDB" id="K1SAW7"/>
<gene>
    <name evidence="1" type="ORF">LEA_14133</name>
</gene>
<organism evidence="1">
    <name type="scientific">human gut metagenome</name>
    <dbReference type="NCBI Taxonomy" id="408170"/>
    <lineage>
        <taxon>unclassified sequences</taxon>
        <taxon>metagenomes</taxon>
        <taxon>organismal metagenomes</taxon>
    </lineage>
</organism>
<proteinExistence type="predicted"/>